<sequence>MSLLKFLVERKILIGLMVVFVLLVGSYSLTKVDKELMPPIDFDAAYVNVNAGEMAAIEVERTITTPLEQKILGLDGVEGVDSTTNIGRSSLQVVIESGRGDDVTKEIQSIVSATTSTISGVKEVVTDQVGTTQSYDFFMDVSAGDMKEITTFAKDVLEPRLEELQEVNDVLLSGFQENEVAIQFDREKVAEKGIDVMQVVGVIQQSNSEATIGEFSSEEDSPSLRWDTKLTSVEDLENLKIVSSTGMINLEEIAEVTLQPLDNSNLVWKNGTKDFVFVQVGRVSDVTQIEMAEAVRAEIKNIREEGLVEGFELNEMVAQADYVKDSIDGVTSNILIGGIIAIVILMLFLRNIRATIIVGLSIPTSVLLTFTAMWLFDYSFNMLTLIGLGLGIGMMVDSSIVILESIYRKKEQGTSNFKAVIEGTKEVATAVIASMLTTIVVFLPIGLLGGEMGQFMMMLSAVVAITLIASVIVSFTLIPSLSENFLKLSKKKKVKKEGPLLRGYIKTVQWSVKKKRYSFAVIGIFILMFVSSLAFVTKIPMTIMPDVLNRYQELMVTVETGLSTEEKEKVVSEINKILSSIQDVESNYLMDNGNMFYTVINMTKGDDITREQKEVNEEIFSSLRKLQDTLPIQNVASPMSAGGGSPVQVNIKGEDFKELQTIGQDFITELEKIDGIVGVANSIERTSVQEVIEIDEAAIEDAGLSKMQIKQFIETSFLQMPVGEISIDEESYAINVKWDEKIESKASLLDLTIPTATGDQELSSFISLASVDTPNEISHVDGERLITISADIEERDLGAINRDVQKLITSFETTPGYTVEVAGDLEQQQQLMQEMLMILGIAIFLVYLVMAVQFNSLSHPIVVMSVIPMTAVGVILGLLLTQRELSIMSGMGVVMLIGIVLNNAILLIDRTNQLRKEGYGVEAALVEAGKNRVRPIFMTTLTTVGGMLPLALASGSSGNYQAPMATVIISGLMFATLITLLLIPTVYRLFDAFGIGVSRIGKRRKKMTKQTDEATEAAS</sequence>
<dbReference type="SUPFAM" id="SSF82693">
    <property type="entry name" value="Multidrug efflux transporter AcrB pore domain, PN1, PN2, PC1 and PC2 subdomains"/>
    <property type="match status" value="2"/>
</dbReference>
<dbReference type="Proteomes" id="UP000481043">
    <property type="component" value="Unassembled WGS sequence"/>
</dbReference>
<keyword evidence="1" id="KW-0812">Transmembrane</keyword>
<feature type="transmembrane region" description="Helical" evidence="1">
    <location>
        <begin position="517"/>
        <end position="536"/>
    </location>
</feature>
<name>A0A6M0Q540_9BACI</name>
<feature type="transmembrane region" description="Helical" evidence="1">
    <location>
        <begin position="887"/>
        <end position="908"/>
    </location>
</feature>
<protein>
    <submittedName>
        <fullName evidence="2">Efflux RND transporter permease subunit</fullName>
    </submittedName>
</protein>
<dbReference type="PRINTS" id="PR00702">
    <property type="entry name" value="ACRIFLAVINRP"/>
</dbReference>
<dbReference type="PANTHER" id="PTHR32063:SF0">
    <property type="entry name" value="SWARMING MOTILITY PROTEIN SWRC"/>
    <property type="match status" value="1"/>
</dbReference>
<keyword evidence="1" id="KW-0472">Membrane</keyword>
<keyword evidence="3" id="KW-1185">Reference proteome</keyword>
<dbReference type="SUPFAM" id="SSF82714">
    <property type="entry name" value="Multidrug efflux transporter AcrB TolC docking domain, DN and DC subdomains"/>
    <property type="match status" value="1"/>
</dbReference>
<dbReference type="SUPFAM" id="SSF82866">
    <property type="entry name" value="Multidrug efflux transporter AcrB transmembrane domain"/>
    <property type="match status" value="2"/>
</dbReference>
<dbReference type="GO" id="GO:0042910">
    <property type="term" value="F:xenobiotic transmembrane transporter activity"/>
    <property type="evidence" value="ECO:0007669"/>
    <property type="project" value="TreeGrafter"/>
</dbReference>
<accession>A0A6M0Q540</accession>
<feature type="transmembrane region" description="Helical" evidence="1">
    <location>
        <begin position="330"/>
        <end position="349"/>
    </location>
</feature>
<feature type="transmembrane region" description="Helical" evidence="1">
    <location>
        <begin position="12"/>
        <end position="29"/>
    </location>
</feature>
<dbReference type="RefSeq" id="WP_163178934.1">
    <property type="nucleotide sequence ID" value="NZ_JAAIWM010000002.1"/>
</dbReference>
<feature type="transmembrane region" description="Helical" evidence="1">
    <location>
        <begin position="427"/>
        <end position="449"/>
    </location>
</feature>
<dbReference type="PANTHER" id="PTHR32063">
    <property type="match status" value="1"/>
</dbReference>
<evidence type="ECO:0000313" key="2">
    <source>
        <dbReference type="EMBL" id="NEY71485.1"/>
    </source>
</evidence>
<feature type="transmembrane region" description="Helical" evidence="1">
    <location>
        <begin position="382"/>
        <end position="406"/>
    </location>
</feature>
<dbReference type="Gene3D" id="3.30.70.1320">
    <property type="entry name" value="Multidrug efflux transporter AcrB pore domain like"/>
    <property type="match status" value="1"/>
</dbReference>
<feature type="transmembrane region" description="Helical" evidence="1">
    <location>
        <begin position="861"/>
        <end position="881"/>
    </location>
</feature>
<feature type="transmembrane region" description="Helical" evidence="1">
    <location>
        <begin position="356"/>
        <end position="376"/>
    </location>
</feature>
<proteinExistence type="predicted"/>
<dbReference type="Gene3D" id="3.30.2090.10">
    <property type="entry name" value="Multidrug efflux transporter AcrB TolC docking domain, DN and DC subdomains"/>
    <property type="match status" value="2"/>
</dbReference>
<feature type="transmembrane region" description="Helical" evidence="1">
    <location>
        <begin position="455"/>
        <end position="481"/>
    </location>
</feature>
<feature type="transmembrane region" description="Helical" evidence="1">
    <location>
        <begin position="967"/>
        <end position="990"/>
    </location>
</feature>
<organism evidence="2 3">
    <name type="scientific">Bacillus mesophilus</name>
    <dbReference type="NCBI Taxonomy" id="1808955"/>
    <lineage>
        <taxon>Bacteria</taxon>
        <taxon>Bacillati</taxon>
        <taxon>Bacillota</taxon>
        <taxon>Bacilli</taxon>
        <taxon>Bacillales</taxon>
        <taxon>Bacillaceae</taxon>
        <taxon>Bacillus</taxon>
    </lineage>
</organism>
<comment type="caution">
    <text evidence="2">The sequence shown here is derived from an EMBL/GenBank/DDBJ whole genome shotgun (WGS) entry which is preliminary data.</text>
</comment>
<dbReference type="Gene3D" id="3.30.70.1430">
    <property type="entry name" value="Multidrug efflux transporter AcrB pore domain"/>
    <property type="match status" value="2"/>
</dbReference>
<dbReference type="InterPro" id="IPR027463">
    <property type="entry name" value="AcrB_DN_DC_subdom"/>
</dbReference>
<evidence type="ECO:0000256" key="1">
    <source>
        <dbReference type="SAM" id="Phobius"/>
    </source>
</evidence>
<dbReference type="AlphaFoldDB" id="A0A6M0Q540"/>
<dbReference type="GO" id="GO:0005886">
    <property type="term" value="C:plasma membrane"/>
    <property type="evidence" value="ECO:0007669"/>
    <property type="project" value="TreeGrafter"/>
</dbReference>
<dbReference type="Gene3D" id="3.30.70.1440">
    <property type="entry name" value="Multidrug efflux transporter AcrB pore domain"/>
    <property type="match status" value="1"/>
</dbReference>
<feature type="transmembrane region" description="Helical" evidence="1">
    <location>
        <begin position="936"/>
        <end position="955"/>
    </location>
</feature>
<dbReference type="InterPro" id="IPR001036">
    <property type="entry name" value="Acrflvin-R"/>
</dbReference>
<dbReference type="Pfam" id="PF00873">
    <property type="entry name" value="ACR_tran"/>
    <property type="match status" value="1"/>
</dbReference>
<dbReference type="EMBL" id="JAAIWM010000002">
    <property type="protein sequence ID" value="NEY71485.1"/>
    <property type="molecule type" value="Genomic_DNA"/>
</dbReference>
<gene>
    <name evidence="2" type="ORF">G4D63_06975</name>
</gene>
<keyword evidence="1" id="KW-1133">Transmembrane helix</keyword>
<reference evidence="2 3" key="1">
    <citation type="submission" date="2020-02" db="EMBL/GenBank/DDBJ databases">
        <title>Bacillus aquiflavi sp. nov., isolated from yellow water of strong flavor Chinese baijiu in Yibin region of China.</title>
        <authorList>
            <person name="Xie J."/>
        </authorList>
    </citation>
    <scope>NUCLEOTIDE SEQUENCE [LARGE SCALE GENOMIC DNA]</scope>
    <source>
        <strain evidence="2 3">SA4</strain>
    </source>
</reference>
<feature type="transmembrane region" description="Helical" evidence="1">
    <location>
        <begin position="835"/>
        <end position="854"/>
    </location>
</feature>
<evidence type="ECO:0000313" key="3">
    <source>
        <dbReference type="Proteomes" id="UP000481043"/>
    </source>
</evidence>
<dbReference type="Gene3D" id="1.20.1640.10">
    <property type="entry name" value="Multidrug efflux transporter AcrB transmembrane domain"/>
    <property type="match status" value="2"/>
</dbReference>